<keyword evidence="2" id="KW-1185">Reference proteome</keyword>
<dbReference type="EMBL" id="JBEGDG010000007">
    <property type="protein sequence ID" value="MEQ6355194.1"/>
    <property type="molecule type" value="Genomic_DNA"/>
</dbReference>
<evidence type="ECO:0000313" key="2">
    <source>
        <dbReference type="Proteomes" id="UP001478862"/>
    </source>
</evidence>
<evidence type="ECO:0008006" key="3">
    <source>
        <dbReference type="Google" id="ProtNLM"/>
    </source>
</evidence>
<dbReference type="RefSeq" id="WP_349659823.1">
    <property type="nucleotide sequence ID" value="NZ_JBEGDG010000007.1"/>
</dbReference>
<dbReference type="Proteomes" id="UP001478862">
    <property type="component" value="Unassembled WGS sequence"/>
</dbReference>
<name>A0ABV1MTG6_9BACI</name>
<evidence type="ECO:0000313" key="1">
    <source>
        <dbReference type="EMBL" id="MEQ6355194.1"/>
    </source>
</evidence>
<proteinExistence type="predicted"/>
<protein>
    <recommendedName>
        <fullName evidence="3">DUF5615 domain-containing protein</fullName>
    </recommendedName>
</protein>
<reference evidence="1 2" key="1">
    <citation type="submission" date="2024-06" db="EMBL/GenBank/DDBJ databases">
        <title>Lysinibacillus zambalefons sp. nov., a Novel Firmicute Isolated from the Poon Bato Zambales Hyperalkaline Spring.</title>
        <authorList>
            <person name="Aja J.A."/>
            <person name="Lazaro J.E.H."/>
            <person name="Llorin L.D."/>
            <person name="Lim K.R."/>
            <person name="Teodosio J."/>
            <person name="Dalisay D.S."/>
        </authorList>
    </citation>
    <scope>NUCLEOTIDE SEQUENCE [LARGE SCALE GENOMIC DNA]</scope>
    <source>
        <strain evidence="1 2">M3</strain>
    </source>
</reference>
<comment type="caution">
    <text evidence="1">The sequence shown here is derived from an EMBL/GenBank/DDBJ whole genome shotgun (WGS) entry which is preliminary data.</text>
</comment>
<gene>
    <name evidence="1" type="ORF">ABNX05_11245</name>
</gene>
<sequence>MKLVMTDHWCNTRNKLEIAKQLNGVLAAFEYDGLATKEIVDALNDEENDVIIVTADSRFMRYVRENSYFKIEDTYIYSDGKFKLLQDTTKRILRYGHNMMNLYESDEFQI</sequence>
<accession>A0ABV1MTG6</accession>
<organism evidence="1 2">
    <name type="scientific">Lysinibacillus zambalensis</name>
    <dbReference type="NCBI Taxonomy" id="3160866"/>
    <lineage>
        <taxon>Bacteria</taxon>
        <taxon>Bacillati</taxon>
        <taxon>Bacillota</taxon>
        <taxon>Bacilli</taxon>
        <taxon>Bacillales</taxon>
        <taxon>Bacillaceae</taxon>
        <taxon>Lysinibacillus</taxon>
    </lineage>
</organism>